<proteinExistence type="predicted"/>
<dbReference type="GO" id="GO:0015658">
    <property type="term" value="F:branched-chain amino acid transmembrane transporter activity"/>
    <property type="evidence" value="ECO:0007669"/>
    <property type="project" value="InterPro"/>
</dbReference>
<keyword evidence="4" id="KW-1133">Transmembrane helix</keyword>
<dbReference type="InterPro" id="IPR001851">
    <property type="entry name" value="ABC_transp_permease"/>
</dbReference>
<evidence type="ECO:0000256" key="2">
    <source>
        <dbReference type="ARBA" id="ARBA00022475"/>
    </source>
</evidence>
<dbReference type="Pfam" id="PF02653">
    <property type="entry name" value="BPD_transp_2"/>
    <property type="match status" value="1"/>
</dbReference>
<keyword evidence="5" id="KW-0472">Membrane</keyword>
<organism evidence="6">
    <name type="scientific">Gordonia amarae</name>
    <dbReference type="NCBI Taxonomy" id="36821"/>
    <lineage>
        <taxon>Bacteria</taxon>
        <taxon>Bacillati</taxon>
        <taxon>Actinomycetota</taxon>
        <taxon>Actinomycetes</taxon>
        <taxon>Mycobacteriales</taxon>
        <taxon>Gordoniaceae</taxon>
        <taxon>Gordonia</taxon>
    </lineage>
</organism>
<comment type="subcellular location">
    <subcellularLocation>
        <location evidence="1">Cell membrane</location>
        <topology evidence="1">Multi-pass membrane protein</topology>
    </subcellularLocation>
</comment>
<dbReference type="PANTHER" id="PTHR30482:SF10">
    <property type="entry name" value="HIGH-AFFINITY BRANCHED-CHAIN AMINO ACID TRANSPORT PROTEIN BRAE"/>
    <property type="match status" value="1"/>
</dbReference>
<evidence type="ECO:0000256" key="5">
    <source>
        <dbReference type="ARBA" id="ARBA00023136"/>
    </source>
</evidence>
<dbReference type="GO" id="GO:0005886">
    <property type="term" value="C:plasma membrane"/>
    <property type="evidence" value="ECO:0007669"/>
    <property type="project" value="UniProtKB-SubCell"/>
</dbReference>
<evidence type="ECO:0000313" key="6">
    <source>
        <dbReference type="EMBL" id="QHN40351.1"/>
    </source>
</evidence>
<dbReference type="RefSeq" id="WP_005182027.1">
    <property type="nucleotide sequence ID" value="NZ_CP045804.1"/>
</dbReference>
<gene>
    <name evidence="6" type="ORF">GII30_15410</name>
</gene>
<reference evidence="6" key="1">
    <citation type="journal article" date="2021" name="Nat. Microbiol.">
        <title>Cocultivation of an ultrasmall environmental parasitic bacterium with lytic ability against bacteria associated with wastewater foams.</title>
        <authorList>
            <person name="Batinovic S."/>
            <person name="Rose J.J.A."/>
            <person name="Ratcliffe J."/>
            <person name="Seviour R.J."/>
            <person name="Petrovski S."/>
        </authorList>
    </citation>
    <scope>NUCLEOTIDE SEQUENCE</scope>
    <source>
        <strain evidence="6">CON44</strain>
    </source>
</reference>
<sequence length="338" mass="35023">MSTVLDKLPKNTSLRHGIWVILFVVVGFTAVYWVSEFDTSLIINLCVYMCAVMGLTVLVGGNGQISLGHAALMATGAYTVAKFVPTQADNIRQASLGVIIVGLLLAVVVTMIVGVVIGLAASRLHGPYLAGATLALGVALAGITVYFHDFLGGEHGVESPSVAVPAALSDSGWTNQRFVALIAVIAAAIVLFFLANLKYSGFGRQLAAVRDNEIAAQLCGVSVRREKVKAFVLSSATAGLAGGVLALSIGRVEPLSFSLVMSLAVLAAAVIGGLGSLRGAIWGTIIVVTLDRVFKTNLDLNDNAPAMAYGALLIVVILLAPGGIQSLLVQLGRKISRS</sequence>
<keyword evidence="3" id="KW-0812">Transmembrane</keyword>
<dbReference type="AlphaFoldDB" id="A0A857L0F9"/>
<evidence type="ECO:0000256" key="4">
    <source>
        <dbReference type="ARBA" id="ARBA00022989"/>
    </source>
</evidence>
<keyword evidence="2" id="KW-1003">Cell membrane</keyword>
<name>A0A857L0F9_9ACTN</name>
<accession>A0A857L0F9</accession>
<dbReference type="InterPro" id="IPR043428">
    <property type="entry name" value="LivM-like"/>
</dbReference>
<dbReference type="CDD" id="cd06581">
    <property type="entry name" value="TM_PBP1_LivM_like"/>
    <property type="match status" value="1"/>
</dbReference>
<dbReference type="EMBL" id="CP045810">
    <property type="protein sequence ID" value="QHN40351.1"/>
    <property type="molecule type" value="Genomic_DNA"/>
</dbReference>
<evidence type="ECO:0000256" key="1">
    <source>
        <dbReference type="ARBA" id="ARBA00004651"/>
    </source>
</evidence>
<evidence type="ECO:0000256" key="3">
    <source>
        <dbReference type="ARBA" id="ARBA00022692"/>
    </source>
</evidence>
<protein>
    <submittedName>
        <fullName evidence="6">Branched-chain amino acid ABC transporter permease</fullName>
    </submittedName>
</protein>
<dbReference type="PANTHER" id="PTHR30482">
    <property type="entry name" value="HIGH-AFFINITY BRANCHED-CHAIN AMINO ACID TRANSPORT SYSTEM PERMEASE"/>
    <property type="match status" value="1"/>
</dbReference>